<dbReference type="GO" id="GO:0030288">
    <property type="term" value="C:outer membrane-bounded periplasmic space"/>
    <property type="evidence" value="ECO:0007669"/>
    <property type="project" value="TreeGrafter"/>
</dbReference>
<dbReference type="InterPro" id="IPR051313">
    <property type="entry name" value="Bact_iron-sidero_bind"/>
</dbReference>
<evidence type="ECO:0000256" key="3">
    <source>
        <dbReference type="ARBA" id="ARBA00022448"/>
    </source>
</evidence>
<evidence type="ECO:0000259" key="6">
    <source>
        <dbReference type="PROSITE" id="PS50983"/>
    </source>
</evidence>
<name>A0A2W4VVC6_9CYAN</name>
<sequence>MLLIDLPMAHRPFFYEFPRLFRRRCFLRKRWRLLALGLLMVMLTGTVAACEDQLSRHPSPSSAAPTENCRMVEHDVGTTEVCGQPQRIAVLAPHMLDILLSLGLQPAGYAEFTTTGLGEPTTEIPVLGDRVTSQPINLGLRNTPSLETLLQLNPDLIIGEAFQQQYYDRFSQIAPTLLFAGSQKDQWQRGLRGVAQAVDRQAQAEQVIQDYQQKLAETRAAIAAVVTTYPNLLLMTAFQLPETFGVTDGQHFLGNLFEALGFQLVLPAKGNASESWFSIEVLPELQADIILVFISDHLREDAMNHIQQVWQQNPITRSLSTSQAGQVHFLEAYLFFNIRGPLAAQLILDQVQDLFAPHRE</sequence>
<dbReference type="Gene3D" id="3.40.50.1980">
    <property type="entry name" value="Nitrogenase molybdenum iron protein domain"/>
    <property type="match status" value="2"/>
</dbReference>
<evidence type="ECO:0000313" key="8">
    <source>
        <dbReference type="Proteomes" id="UP000249081"/>
    </source>
</evidence>
<reference evidence="7 8" key="2">
    <citation type="submission" date="2018-06" db="EMBL/GenBank/DDBJ databases">
        <title>Metagenomic assembly of (sub)arctic Cyanobacteria and their associated microbiome from non-axenic cultures.</title>
        <authorList>
            <person name="Baurain D."/>
        </authorList>
    </citation>
    <scope>NUCLEOTIDE SEQUENCE [LARGE SCALE GENOMIC DNA]</scope>
    <source>
        <strain evidence="7">ULC041bin1</strain>
    </source>
</reference>
<dbReference type="EMBL" id="QBMN01000145">
    <property type="protein sequence ID" value="PZO36336.1"/>
    <property type="molecule type" value="Genomic_DNA"/>
</dbReference>
<proteinExistence type="inferred from homology"/>
<comment type="caution">
    <text evidence="7">The sequence shown here is derived from an EMBL/GenBank/DDBJ whole genome shotgun (WGS) entry which is preliminary data.</text>
</comment>
<evidence type="ECO:0000256" key="5">
    <source>
        <dbReference type="SAM" id="Coils"/>
    </source>
</evidence>
<feature type="domain" description="Fe/B12 periplasmic-binding" evidence="6">
    <location>
        <begin position="87"/>
        <end position="359"/>
    </location>
</feature>
<dbReference type="SUPFAM" id="SSF53807">
    <property type="entry name" value="Helical backbone' metal receptor"/>
    <property type="match status" value="1"/>
</dbReference>
<comment type="subcellular location">
    <subcellularLocation>
        <location evidence="1">Cell envelope</location>
    </subcellularLocation>
</comment>
<dbReference type="InterPro" id="IPR002491">
    <property type="entry name" value="ABC_transptr_periplasmic_BD"/>
</dbReference>
<dbReference type="PANTHER" id="PTHR30532:SF24">
    <property type="entry name" value="FERRIC ENTEROBACTIN-BINDING PERIPLASMIC PROTEIN FEPB"/>
    <property type="match status" value="1"/>
</dbReference>
<dbReference type="GO" id="GO:1901678">
    <property type="term" value="P:iron coordination entity transport"/>
    <property type="evidence" value="ECO:0007669"/>
    <property type="project" value="UniProtKB-ARBA"/>
</dbReference>
<dbReference type="Pfam" id="PF01497">
    <property type="entry name" value="Peripla_BP_2"/>
    <property type="match status" value="1"/>
</dbReference>
<organism evidence="7 8">
    <name type="scientific">Shackletoniella antarctica</name>
    <dbReference type="NCBI Taxonomy" id="268115"/>
    <lineage>
        <taxon>Bacteria</taxon>
        <taxon>Bacillati</taxon>
        <taxon>Cyanobacteriota</taxon>
        <taxon>Cyanophyceae</taxon>
        <taxon>Oculatellales</taxon>
        <taxon>Oculatellaceae</taxon>
        <taxon>Shackletoniella</taxon>
    </lineage>
</organism>
<dbReference type="CDD" id="cd01146">
    <property type="entry name" value="FhuD"/>
    <property type="match status" value="1"/>
</dbReference>
<keyword evidence="3" id="KW-0813">Transport</keyword>
<evidence type="ECO:0000256" key="4">
    <source>
        <dbReference type="ARBA" id="ARBA00022729"/>
    </source>
</evidence>
<evidence type="ECO:0000313" key="7">
    <source>
        <dbReference type="EMBL" id="PZO36336.1"/>
    </source>
</evidence>
<feature type="coiled-coil region" evidence="5">
    <location>
        <begin position="194"/>
        <end position="221"/>
    </location>
</feature>
<gene>
    <name evidence="7" type="ORF">DCF17_17450</name>
</gene>
<protein>
    <submittedName>
        <fullName evidence="7">Iron-siderophore ABC transporter substrate-binding protein</fullName>
    </submittedName>
</protein>
<reference evidence="8" key="1">
    <citation type="submission" date="2018-04" db="EMBL/GenBank/DDBJ databases">
        <authorList>
            <person name="Cornet L."/>
        </authorList>
    </citation>
    <scope>NUCLEOTIDE SEQUENCE [LARGE SCALE GENOMIC DNA]</scope>
</reference>
<dbReference type="PANTHER" id="PTHR30532">
    <property type="entry name" value="IRON III DICITRATE-BINDING PERIPLASMIC PROTEIN"/>
    <property type="match status" value="1"/>
</dbReference>
<comment type="similarity">
    <text evidence="2">Belongs to the bacterial solute-binding protein 8 family.</text>
</comment>
<keyword evidence="5" id="KW-0175">Coiled coil</keyword>
<evidence type="ECO:0000256" key="2">
    <source>
        <dbReference type="ARBA" id="ARBA00008814"/>
    </source>
</evidence>
<accession>A0A2W4VVC6</accession>
<dbReference type="PROSITE" id="PS50983">
    <property type="entry name" value="FE_B12_PBP"/>
    <property type="match status" value="1"/>
</dbReference>
<keyword evidence="4" id="KW-0732">Signal</keyword>
<dbReference type="AlphaFoldDB" id="A0A2W4VVC6"/>
<evidence type="ECO:0000256" key="1">
    <source>
        <dbReference type="ARBA" id="ARBA00004196"/>
    </source>
</evidence>
<dbReference type="Proteomes" id="UP000249081">
    <property type="component" value="Unassembled WGS sequence"/>
</dbReference>